<feature type="region of interest" description="Disordered" evidence="1">
    <location>
        <begin position="274"/>
        <end position="313"/>
    </location>
</feature>
<dbReference type="EMBL" id="JAUSSW010000004">
    <property type="protein sequence ID" value="MDQ0102219.1"/>
    <property type="molecule type" value="Genomic_DNA"/>
</dbReference>
<protein>
    <submittedName>
        <fullName evidence="2">Uncharacterized protein</fullName>
    </submittedName>
</protein>
<accession>A0ABT9TKP6</accession>
<dbReference type="Proteomes" id="UP001244563">
    <property type="component" value="Unassembled WGS sequence"/>
</dbReference>
<proteinExistence type="predicted"/>
<dbReference type="RefSeq" id="WP_156524770.1">
    <property type="nucleotide sequence ID" value="NZ_BDDW01000006.1"/>
</dbReference>
<evidence type="ECO:0000256" key="1">
    <source>
        <dbReference type="SAM" id="MobiDB-lite"/>
    </source>
</evidence>
<sequence length="313" mass="35739">MIIVSVVPPEPAAAAGADFPIPATVAAVVSVAVFWTGQIITRSNARQERQRQVIESWFRSLSKWVDEFGSKESNPDYSPHAITSRQIIELSLTRKNRFLAWWMHEMALAVVARRKESSKSWQAGRNSLHDLEDLLTDAGEPLLAWHHGKLKSSDFHIPYKLRAEARVQGKDVDEFAKELGLQAFVSPTRMTFRRSWQYRQLIMSPDTGGPILERLEYFTGRRHVTIAYVLLRMHLLLTWHRLPMKRAKAALARARVRRIERRLARSNQRLLKAEARKLRTSSDSSDDRGERYVGAAAASEDNQQQPSHVPGNE</sequence>
<reference evidence="2 3" key="1">
    <citation type="submission" date="2023-07" db="EMBL/GenBank/DDBJ databases">
        <title>Sorghum-associated microbial communities from plants grown in Nebraska, USA.</title>
        <authorList>
            <person name="Schachtman D."/>
        </authorList>
    </citation>
    <scope>NUCLEOTIDE SEQUENCE [LARGE SCALE GENOMIC DNA]</scope>
    <source>
        <strain evidence="2 3">CC523</strain>
    </source>
</reference>
<evidence type="ECO:0000313" key="2">
    <source>
        <dbReference type="EMBL" id="MDQ0102219.1"/>
    </source>
</evidence>
<keyword evidence="3" id="KW-1185">Reference proteome</keyword>
<evidence type="ECO:0000313" key="3">
    <source>
        <dbReference type="Proteomes" id="UP001244563"/>
    </source>
</evidence>
<organism evidence="2 3">
    <name type="scientific">Paenarthrobacter nicotinovorans</name>
    <name type="common">Arthrobacter nicotinovorans</name>
    <dbReference type="NCBI Taxonomy" id="29320"/>
    <lineage>
        <taxon>Bacteria</taxon>
        <taxon>Bacillati</taxon>
        <taxon>Actinomycetota</taxon>
        <taxon>Actinomycetes</taxon>
        <taxon>Micrococcales</taxon>
        <taxon>Micrococcaceae</taxon>
        <taxon>Paenarthrobacter</taxon>
    </lineage>
</organism>
<gene>
    <name evidence="2" type="ORF">J2T10_001865</name>
</gene>
<name>A0ABT9TKP6_PAENI</name>
<comment type="caution">
    <text evidence="2">The sequence shown here is derived from an EMBL/GenBank/DDBJ whole genome shotgun (WGS) entry which is preliminary data.</text>
</comment>